<dbReference type="InterPro" id="IPR006598">
    <property type="entry name" value="CAP10"/>
</dbReference>
<name>A0A8H6RWC5_9AGAR</name>
<comment type="caution">
    <text evidence="6">The sequence shown here is derived from an EMBL/GenBank/DDBJ whole genome shotgun (WGS) entry which is preliminary data.</text>
</comment>
<dbReference type="RefSeq" id="XP_037213147.1">
    <property type="nucleotide sequence ID" value="XM_037370555.1"/>
</dbReference>
<evidence type="ECO:0000313" key="7">
    <source>
        <dbReference type="Proteomes" id="UP000636479"/>
    </source>
</evidence>
<keyword evidence="4" id="KW-1133">Transmembrane helix</keyword>
<evidence type="ECO:0000256" key="2">
    <source>
        <dbReference type="ARBA" id="ARBA00022679"/>
    </source>
</evidence>
<accession>A0A8H6RWC5</accession>
<dbReference type="InterPro" id="IPR051091">
    <property type="entry name" value="O-Glucosyltr/Glycosyltrsf_90"/>
</dbReference>
<comment type="similarity">
    <text evidence="1">Belongs to the glycosyltransferase 90 family.</text>
</comment>
<keyword evidence="4" id="KW-0472">Membrane</keyword>
<dbReference type="PANTHER" id="PTHR12203:SF35">
    <property type="entry name" value="PROTEIN O-GLUCOSYLTRANSFERASE 1"/>
    <property type="match status" value="1"/>
</dbReference>
<keyword evidence="4" id="KW-0812">Transmembrane</keyword>
<dbReference type="Proteomes" id="UP000636479">
    <property type="component" value="Unassembled WGS sequence"/>
</dbReference>
<dbReference type="OrthoDB" id="541052at2759"/>
<evidence type="ECO:0000313" key="6">
    <source>
        <dbReference type="EMBL" id="KAF7288995.1"/>
    </source>
</evidence>
<keyword evidence="7" id="KW-1185">Reference proteome</keyword>
<dbReference type="GO" id="GO:0016740">
    <property type="term" value="F:transferase activity"/>
    <property type="evidence" value="ECO:0007669"/>
    <property type="project" value="UniProtKB-KW"/>
</dbReference>
<dbReference type="GeneID" id="59353071"/>
<organism evidence="6 7">
    <name type="scientific">Mycena indigotica</name>
    <dbReference type="NCBI Taxonomy" id="2126181"/>
    <lineage>
        <taxon>Eukaryota</taxon>
        <taxon>Fungi</taxon>
        <taxon>Dikarya</taxon>
        <taxon>Basidiomycota</taxon>
        <taxon>Agaricomycotina</taxon>
        <taxon>Agaricomycetes</taxon>
        <taxon>Agaricomycetidae</taxon>
        <taxon>Agaricales</taxon>
        <taxon>Marasmiineae</taxon>
        <taxon>Mycenaceae</taxon>
        <taxon>Mycena</taxon>
    </lineage>
</organism>
<evidence type="ECO:0000256" key="1">
    <source>
        <dbReference type="ARBA" id="ARBA00010118"/>
    </source>
</evidence>
<evidence type="ECO:0000256" key="4">
    <source>
        <dbReference type="SAM" id="Phobius"/>
    </source>
</evidence>
<dbReference type="PANTHER" id="PTHR12203">
    <property type="entry name" value="KDEL LYS-ASP-GLU-LEU CONTAINING - RELATED"/>
    <property type="match status" value="1"/>
</dbReference>
<reference evidence="6" key="1">
    <citation type="submission" date="2020-05" db="EMBL/GenBank/DDBJ databases">
        <title>Mycena genomes resolve the evolution of fungal bioluminescence.</title>
        <authorList>
            <person name="Tsai I.J."/>
        </authorList>
    </citation>
    <scope>NUCLEOTIDE SEQUENCE</scope>
    <source>
        <strain evidence="6">171206Taipei</strain>
    </source>
</reference>
<sequence length="579" mass="66337">MRAFLQRLNPRAYFAGSSAPDTTPYELVPESEEELGDSIPLLPSSSTQSLDKQLEQIAPRRRRRKDYQCASPALFAGIALGGLFAAVVVLCVLLFLRQPPEEHIPPPPPPPPPVSNTDMSDPILAARAHVAALRARQPQTLVHAASRYSLKTGRSPPRNYDLWFQFAREHGCLVDEYDQIYRDFKPFYQLAERDPIFFQRMIDAASKMMANDAKEMGRYEIKNGKVIRPEGKPTSYWDTEPLTLGWFSHILPDLTVIINGKDEPRVVFDVRQTGDAIRDRALKLTEQNPFEVSPHPTYTYFYNKPGCTIMRSKDGFPDVANDDSAFFLSSAKTQWTEDLYPILSMTKVSPCFADILFPIEYYYTRSWWSRKFGHENNIAWNDKQEKIYWRGTASGGQIFDDNWRNFTRFKLVDKSHAHPDLLDAEITTFADELCMGRPECHRDQIMAEYKITGALTPKENAYKHKYLLDVDGMTFSGRFLGLLRSGSLVFKMTVFEEYFNEWLRPYEHYIPVAPDLSDLFEKLAWAKEHDAEARMIQERGKAVAGGIVTDGQNDCYFALVLLEWARLQEIARNATAGHH</sequence>
<evidence type="ECO:0000256" key="3">
    <source>
        <dbReference type="SAM" id="MobiDB-lite"/>
    </source>
</evidence>
<dbReference type="Pfam" id="PF05686">
    <property type="entry name" value="Glyco_transf_90"/>
    <property type="match status" value="1"/>
</dbReference>
<feature type="domain" description="Glycosyl transferase CAP10" evidence="5">
    <location>
        <begin position="315"/>
        <end position="571"/>
    </location>
</feature>
<proteinExistence type="inferred from homology"/>
<dbReference type="SMART" id="SM00672">
    <property type="entry name" value="CAP10"/>
    <property type="match status" value="1"/>
</dbReference>
<dbReference type="AlphaFoldDB" id="A0A8H6RWC5"/>
<keyword evidence="2" id="KW-0808">Transferase</keyword>
<gene>
    <name evidence="6" type="ORF">MIND_01416300</name>
</gene>
<dbReference type="EMBL" id="JACAZF010000018">
    <property type="protein sequence ID" value="KAF7288995.1"/>
    <property type="molecule type" value="Genomic_DNA"/>
</dbReference>
<evidence type="ECO:0000259" key="5">
    <source>
        <dbReference type="SMART" id="SM00672"/>
    </source>
</evidence>
<feature type="transmembrane region" description="Helical" evidence="4">
    <location>
        <begin position="70"/>
        <end position="96"/>
    </location>
</feature>
<protein>
    <submittedName>
        <fullName evidence="6">CAP10 domain-containing protein</fullName>
    </submittedName>
</protein>
<feature type="region of interest" description="Disordered" evidence="3">
    <location>
        <begin position="17"/>
        <end position="53"/>
    </location>
</feature>